<proteinExistence type="predicted"/>
<name>A0A3S4H9M1_SERRU</name>
<dbReference type="Proteomes" id="UP000271603">
    <property type="component" value="Chromosome"/>
</dbReference>
<sequence>MAEFRRRMIQLQETIEGWLEQTGIRVESTEVPLVELLLGAGAFRIAGIRIHYQERLVTFTPSFLYGQGVTGCVDITLYAQGERRSLGRLFMRSCDAPDWTYMPSVSPGSRRVAFCEPVFFELLDSLLPQ</sequence>
<dbReference type="AlphaFoldDB" id="A0A3S4H9M1"/>
<protein>
    <submittedName>
        <fullName evidence="1">Uncharacterized protein</fullName>
    </submittedName>
</protein>
<reference evidence="1 2" key="1">
    <citation type="submission" date="2018-12" db="EMBL/GenBank/DDBJ databases">
        <authorList>
            <consortium name="Pathogen Informatics"/>
        </authorList>
    </citation>
    <scope>NUCLEOTIDE SEQUENCE [LARGE SCALE GENOMIC DNA]</scope>
    <source>
        <strain evidence="1 2">NCTC9419</strain>
    </source>
</reference>
<accession>A0A3S4H9M1</accession>
<gene>
    <name evidence="1" type="ORF">NCTC9419_04610</name>
</gene>
<evidence type="ECO:0000313" key="2">
    <source>
        <dbReference type="Proteomes" id="UP000271603"/>
    </source>
</evidence>
<dbReference type="EMBL" id="LR134155">
    <property type="protein sequence ID" value="VEA72991.1"/>
    <property type="molecule type" value="Genomic_DNA"/>
</dbReference>
<organism evidence="1 2">
    <name type="scientific">Serratia rubidaea</name>
    <name type="common">Serratia marinorubra</name>
    <dbReference type="NCBI Taxonomy" id="61652"/>
    <lineage>
        <taxon>Bacteria</taxon>
        <taxon>Pseudomonadati</taxon>
        <taxon>Pseudomonadota</taxon>
        <taxon>Gammaproteobacteria</taxon>
        <taxon>Enterobacterales</taxon>
        <taxon>Yersiniaceae</taxon>
        <taxon>Serratia</taxon>
    </lineage>
</organism>
<evidence type="ECO:0000313" key="1">
    <source>
        <dbReference type="EMBL" id="VEA72991.1"/>
    </source>
</evidence>